<evidence type="ECO:0000313" key="1">
    <source>
        <dbReference type="EMBL" id="EAY09994.1"/>
    </source>
</evidence>
<dbReference type="EMBL" id="DS113346">
    <property type="protein sequence ID" value="EAY09994.1"/>
    <property type="molecule type" value="Genomic_DNA"/>
</dbReference>
<reference evidence="1" key="1">
    <citation type="submission" date="2006-10" db="EMBL/GenBank/DDBJ databases">
        <authorList>
            <person name="Amadeo P."/>
            <person name="Zhao Q."/>
            <person name="Wortman J."/>
            <person name="Fraser-Liggett C."/>
            <person name="Carlton J."/>
        </authorList>
    </citation>
    <scope>NUCLEOTIDE SEQUENCE</scope>
    <source>
        <strain evidence="1">G3</strain>
    </source>
</reference>
<gene>
    <name evidence="1" type="ORF">TVAG_128030</name>
</gene>
<protein>
    <submittedName>
        <fullName evidence="1">Metacaspase-like protein, putative</fullName>
    </submittedName>
</protein>
<dbReference type="Proteomes" id="UP000001542">
    <property type="component" value="Unassembled WGS sequence"/>
</dbReference>
<dbReference type="AlphaFoldDB" id="A2EBG4"/>
<evidence type="ECO:0000313" key="2">
    <source>
        <dbReference type="Proteomes" id="UP000001542"/>
    </source>
</evidence>
<dbReference type="VEuPathDB" id="TrichDB:TVAGG3_0406740"/>
<dbReference type="SMR" id="A2EBG4"/>
<accession>A2EBG4</accession>
<reference evidence="1" key="2">
    <citation type="journal article" date="2007" name="Science">
        <title>Draft genome sequence of the sexually transmitted pathogen Trichomonas vaginalis.</title>
        <authorList>
            <person name="Carlton J.M."/>
            <person name="Hirt R.P."/>
            <person name="Silva J.C."/>
            <person name="Delcher A.L."/>
            <person name="Schatz M."/>
            <person name="Zhao Q."/>
            <person name="Wortman J.R."/>
            <person name="Bidwell S.L."/>
            <person name="Alsmark U.C.M."/>
            <person name="Besteiro S."/>
            <person name="Sicheritz-Ponten T."/>
            <person name="Noel C.J."/>
            <person name="Dacks J.B."/>
            <person name="Foster P.G."/>
            <person name="Simillion C."/>
            <person name="Van de Peer Y."/>
            <person name="Miranda-Saavedra D."/>
            <person name="Barton G.J."/>
            <person name="Westrop G.D."/>
            <person name="Mueller S."/>
            <person name="Dessi D."/>
            <person name="Fiori P.L."/>
            <person name="Ren Q."/>
            <person name="Paulsen I."/>
            <person name="Zhang H."/>
            <person name="Bastida-Corcuera F.D."/>
            <person name="Simoes-Barbosa A."/>
            <person name="Brown M.T."/>
            <person name="Hayes R.D."/>
            <person name="Mukherjee M."/>
            <person name="Okumura C.Y."/>
            <person name="Schneider R."/>
            <person name="Smith A.J."/>
            <person name="Vanacova S."/>
            <person name="Villalvazo M."/>
            <person name="Haas B.J."/>
            <person name="Pertea M."/>
            <person name="Feldblyum T.V."/>
            <person name="Utterback T.R."/>
            <person name="Shu C.L."/>
            <person name="Osoegawa K."/>
            <person name="de Jong P.J."/>
            <person name="Hrdy I."/>
            <person name="Horvathova L."/>
            <person name="Zubacova Z."/>
            <person name="Dolezal P."/>
            <person name="Malik S.B."/>
            <person name="Logsdon J.M. Jr."/>
            <person name="Henze K."/>
            <person name="Gupta A."/>
            <person name="Wang C.C."/>
            <person name="Dunne R.L."/>
            <person name="Upcroft J.A."/>
            <person name="Upcroft P."/>
            <person name="White O."/>
            <person name="Salzberg S.L."/>
            <person name="Tang P."/>
            <person name="Chiu C.-H."/>
            <person name="Lee Y.-S."/>
            <person name="Embley T.M."/>
            <person name="Coombs G.H."/>
            <person name="Mottram J.C."/>
            <person name="Tachezy J."/>
            <person name="Fraser-Liggett C.M."/>
            <person name="Johnson P.J."/>
        </authorList>
    </citation>
    <scope>NUCLEOTIDE SEQUENCE [LARGE SCALE GENOMIC DNA]</scope>
    <source>
        <strain evidence="1">G3</strain>
    </source>
</reference>
<dbReference type="RefSeq" id="XP_001322217.1">
    <property type="nucleotide sequence ID" value="XM_001322182.1"/>
</dbReference>
<dbReference type="InParanoid" id="A2EBG4"/>
<proteinExistence type="predicted"/>
<organism evidence="1 2">
    <name type="scientific">Trichomonas vaginalis (strain ATCC PRA-98 / G3)</name>
    <dbReference type="NCBI Taxonomy" id="412133"/>
    <lineage>
        <taxon>Eukaryota</taxon>
        <taxon>Metamonada</taxon>
        <taxon>Parabasalia</taxon>
        <taxon>Trichomonadida</taxon>
        <taxon>Trichomonadidae</taxon>
        <taxon>Trichomonas</taxon>
    </lineage>
</organism>
<dbReference type="KEGG" id="tva:4767925"/>
<keyword evidence="2" id="KW-1185">Reference proteome</keyword>
<name>A2EBG4_TRIV3</name>
<sequence>MHNSLHHNNQHNKIINNDLIMHSNLHHKIISNLHHKIISSLHHKIISSLHHKIISSQDNSTISNLLHTMDNLKGNSHLIQVLRHSEVNYCNYSF</sequence>